<dbReference type="EMBL" id="CP032489">
    <property type="protein sequence ID" value="AYD48079.1"/>
    <property type="molecule type" value="Genomic_DNA"/>
</dbReference>
<sequence length="470" mass="51859">MDMKTKKAVYFLAIIGISFFACNVTKPYQRPALNLPQQYKEVVYSDTANIANLSWEYFFTDTTLKSLIRKGIDYNFDLQTAVKRIEIAKQQLLQSKNLLLPTINGTISGQYNRPSENSLNGSFAGLTGSKDYEDYMVGLNLSWEADIWGKLRSRKKEALLAYLRTYEAKKMVQTQLVAAIANGYYNLLMLDEQLHIADSSLALAKNTLRQTQLLKDAGESTSLSVEQTKAQMESVALLLPQLQEKLALQENALSQLTGQFPQSIERHAQLSSIQIPAQLTVGIPAAVVSHRPDVRAAEMDVEIANQKVGIAQANMYPNLNITANGGLESLKTSNWLNIPGSLFGIVSGSLVQPLLNQRSLKTDYEVAKIQREQAVIKFRQSVVVAVTDVSNALVQLEKLDEQEKIASSQVATLAQATNNASLLYKSGMANYLEVITAQNNSLQSQLNLVSNHCQQLIATVSLYSSVGGGW</sequence>
<dbReference type="InterPro" id="IPR010131">
    <property type="entry name" value="MdtP/NodT-like"/>
</dbReference>
<dbReference type="NCBIfam" id="TIGR01845">
    <property type="entry name" value="outer_NodT"/>
    <property type="match status" value="1"/>
</dbReference>
<protein>
    <submittedName>
        <fullName evidence="3">Efflux transporter outer membrane subunit</fullName>
    </submittedName>
</protein>
<keyword evidence="2" id="KW-0564">Palmitate</keyword>
<comment type="similarity">
    <text evidence="1 2">Belongs to the outer membrane factor (OMF) (TC 1.B.17) family.</text>
</comment>
<dbReference type="Gene3D" id="1.20.1600.10">
    <property type="entry name" value="Outer membrane efflux proteins (OEP)"/>
    <property type="match status" value="1"/>
</dbReference>
<keyword evidence="2" id="KW-1134">Transmembrane beta strand</keyword>
<evidence type="ECO:0000313" key="4">
    <source>
        <dbReference type="Proteomes" id="UP000266118"/>
    </source>
</evidence>
<organism evidence="3 4">
    <name type="scientific">Arachidicoccus soli</name>
    <dbReference type="NCBI Taxonomy" id="2341117"/>
    <lineage>
        <taxon>Bacteria</taxon>
        <taxon>Pseudomonadati</taxon>
        <taxon>Bacteroidota</taxon>
        <taxon>Chitinophagia</taxon>
        <taxon>Chitinophagales</taxon>
        <taxon>Chitinophagaceae</taxon>
        <taxon>Arachidicoccus</taxon>
    </lineage>
</organism>
<accession>A0A386HQZ3</accession>
<dbReference type="PANTHER" id="PTHR30203:SF33">
    <property type="entry name" value="BLR4455 PROTEIN"/>
    <property type="match status" value="1"/>
</dbReference>
<dbReference type="Pfam" id="PF02321">
    <property type="entry name" value="OEP"/>
    <property type="match status" value="2"/>
</dbReference>
<keyword evidence="2" id="KW-0812">Transmembrane</keyword>
<keyword evidence="4" id="KW-1185">Reference proteome</keyword>
<dbReference type="InterPro" id="IPR003423">
    <property type="entry name" value="OMP_efflux"/>
</dbReference>
<comment type="subcellular location">
    <subcellularLocation>
        <location evidence="2">Cell membrane</location>
        <topology evidence="2">Lipid-anchor</topology>
    </subcellularLocation>
</comment>
<dbReference type="Gene3D" id="2.20.200.10">
    <property type="entry name" value="Outer membrane efflux proteins (OEP)"/>
    <property type="match status" value="1"/>
</dbReference>
<dbReference type="SUPFAM" id="SSF56954">
    <property type="entry name" value="Outer membrane efflux proteins (OEP)"/>
    <property type="match status" value="1"/>
</dbReference>
<dbReference type="GO" id="GO:0015562">
    <property type="term" value="F:efflux transmembrane transporter activity"/>
    <property type="evidence" value="ECO:0007669"/>
    <property type="project" value="InterPro"/>
</dbReference>
<dbReference type="GO" id="GO:0005886">
    <property type="term" value="C:plasma membrane"/>
    <property type="evidence" value="ECO:0007669"/>
    <property type="project" value="UniProtKB-SubCell"/>
</dbReference>
<proteinExistence type="inferred from homology"/>
<dbReference type="OrthoDB" id="9770517at2"/>
<keyword evidence="2" id="KW-0449">Lipoprotein</keyword>
<keyword evidence="2" id="KW-0472">Membrane</keyword>
<dbReference type="Proteomes" id="UP000266118">
    <property type="component" value="Chromosome"/>
</dbReference>
<gene>
    <name evidence="3" type="ORF">D6B99_11045</name>
</gene>
<reference evidence="3 4" key="1">
    <citation type="submission" date="2018-09" db="EMBL/GenBank/DDBJ databases">
        <title>Arachidicoccus sp. nov., a bacterium isolated from soil.</title>
        <authorList>
            <person name="Weon H.-Y."/>
            <person name="Kwon S.-W."/>
            <person name="Lee S.A."/>
        </authorList>
    </citation>
    <scope>NUCLEOTIDE SEQUENCE [LARGE SCALE GENOMIC DNA]</scope>
    <source>
        <strain evidence="3 4">KIS59-12</strain>
    </source>
</reference>
<name>A0A386HQZ3_9BACT</name>
<dbReference type="AlphaFoldDB" id="A0A386HQZ3"/>
<evidence type="ECO:0000256" key="1">
    <source>
        <dbReference type="ARBA" id="ARBA00007613"/>
    </source>
</evidence>
<dbReference type="PROSITE" id="PS51257">
    <property type="entry name" value="PROKAR_LIPOPROTEIN"/>
    <property type="match status" value="1"/>
</dbReference>
<evidence type="ECO:0000313" key="3">
    <source>
        <dbReference type="EMBL" id="AYD48079.1"/>
    </source>
</evidence>
<dbReference type="PANTHER" id="PTHR30203">
    <property type="entry name" value="OUTER MEMBRANE CATION EFFLUX PROTEIN"/>
    <property type="match status" value="1"/>
</dbReference>
<evidence type="ECO:0000256" key="2">
    <source>
        <dbReference type="RuleBase" id="RU362097"/>
    </source>
</evidence>
<dbReference type="KEGG" id="ark:D6B99_11045"/>